<protein>
    <submittedName>
        <fullName evidence="1">Uncharacterized protein</fullName>
    </submittedName>
</protein>
<gene>
    <name evidence="1" type="ORF">CBLFYP116_05526</name>
</gene>
<dbReference type="AlphaFoldDB" id="A0A6N2XPD5"/>
<accession>A0A6N2XPD5</accession>
<reference evidence="1" key="1">
    <citation type="submission" date="2019-11" db="EMBL/GenBank/DDBJ databases">
        <authorList>
            <person name="Feng L."/>
        </authorList>
    </citation>
    <scope>NUCLEOTIDE SEQUENCE</scope>
    <source>
        <strain evidence="1">CbolteaeLFYP116</strain>
    </source>
</reference>
<name>A0A6N2XPD5_9FIRM</name>
<sequence>MTKRRIYRSEQEWLQIITEGRQSGLTDHAWCELHNISNSSFYNAATRLRKKACQIPEPEKTSYVLDFTSHQEVVKIDIIPSPLLSDFGCMPLLPPYSFLLCPRNIHGTRNDGFRTYTLGSHASRIS</sequence>
<evidence type="ECO:0000313" key="1">
    <source>
        <dbReference type="EMBL" id="VYT56321.1"/>
    </source>
</evidence>
<dbReference type="EMBL" id="CACRTF010000021">
    <property type="protein sequence ID" value="VYT56321.1"/>
    <property type="molecule type" value="Genomic_DNA"/>
</dbReference>
<organism evidence="1">
    <name type="scientific">Enterocloster bolteae</name>
    <dbReference type="NCBI Taxonomy" id="208479"/>
    <lineage>
        <taxon>Bacteria</taxon>
        <taxon>Bacillati</taxon>
        <taxon>Bacillota</taxon>
        <taxon>Clostridia</taxon>
        <taxon>Lachnospirales</taxon>
        <taxon>Lachnospiraceae</taxon>
        <taxon>Enterocloster</taxon>
    </lineage>
</organism>
<dbReference type="NCBIfam" id="NF047593">
    <property type="entry name" value="IS66_ISAeme5_TnpA"/>
    <property type="match status" value="1"/>
</dbReference>
<proteinExistence type="predicted"/>